<evidence type="ECO:0000256" key="1">
    <source>
        <dbReference type="SAM" id="Phobius"/>
    </source>
</evidence>
<reference evidence="2 3" key="1">
    <citation type="submission" date="2019-07" db="EMBL/GenBank/DDBJ databases">
        <title>WGS assembly of Gossypium tomentosum.</title>
        <authorList>
            <person name="Chen Z.J."/>
            <person name="Sreedasyam A."/>
            <person name="Ando A."/>
            <person name="Song Q."/>
            <person name="De L."/>
            <person name="Hulse-Kemp A."/>
            <person name="Ding M."/>
            <person name="Ye W."/>
            <person name="Kirkbride R."/>
            <person name="Jenkins J."/>
            <person name="Plott C."/>
            <person name="Lovell J."/>
            <person name="Lin Y.-M."/>
            <person name="Vaughn R."/>
            <person name="Liu B."/>
            <person name="Li W."/>
            <person name="Simpson S."/>
            <person name="Scheffler B."/>
            <person name="Saski C."/>
            <person name="Grover C."/>
            <person name="Hu G."/>
            <person name="Conover J."/>
            <person name="Carlson J."/>
            <person name="Shu S."/>
            <person name="Boston L."/>
            <person name="Williams M."/>
            <person name="Peterson D."/>
            <person name="Mcgee K."/>
            <person name="Jones D."/>
            <person name="Wendel J."/>
            <person name="Stelly D."/>
            <person name="Grimwood J."/>
            <person name="Schmutz J."/>
        </authorList>
    </citation>
    <scope>NUCLEOTIDE SEQUENCE [LARGE SCALE GENOMIC DNA]</scope>
    <source>
        <strain evidence="2">7179.01</strain>
    </source>
</reference>
<gene>
    <name evidence="2" type="ORF">ES332_A05G306400v1</name>
</gene>
<evidence type="ECO:0000313" key="3">
    <source>
        <dbReference type="Proteomes" id="UP000322667"/>
    </source>
</evidence>
<sequence>MEEKLLIFFCGSSGMFLLALSSLLLFLSSYLRNLDYHCYIFVKMFC</sequence>
<keyword evidence="1" id="KW-0812">Transmembrane</keyword>
<protein>
    <submittedName>
        <fullName evidence="2">Uncharacterized protein</fullName>
    </submittedName>
</protein>
<feature type="transmembrane region" description="Helical" evidence="1">
    <location>
        <begin position="6"/>
        <end position="27"/>
    </location>
</feature>
<keyword evidence="1" id="KW-0472">Membrane</keyword>
<dbReference type="Proteomes" id="UP000322667">
    <property type="component" value="Chromosome A05"/>
</dbReference>
<dbReference type="AlphaFoldDB" id="A0A5D2QLA3"/>
<dbReference type="EMBL" id="CM017614">
    <property type="protein sequence ID" value="TYI29296.1"/>
    <property type="molecule type" value="Genomic_DNA"/>
</dbReference>
<accession>A0A5D2QLA3</accession>
<keyword evidence="3" id="KW-1185">Reference proteome</keyword>
<evidence type="ECO:0000313" key="2">
    <source>
        <dbReference type="EMBL" id="TYI29296.1"/>
    </source>
</evidence>
<proteinExistence type="predicted"/>
<keyword evidence="1" id="KW-1133">Transmembrane helix</keyword>
<name>A0A5D2QLA3_GOSTO</name>
<organism evidence="2 3">
    <name type="scientific">Gossypium tomentosum</name>
    <name type="common">Hawaiian cotton</name>
    <name type="synonym">Gossypium sandvicense</name>
    <dbReference type="NCBI Taxonomy" id="34277"/>
    <lineage>
        <taxon>Eukaryota</taxon>
        <taxon>Viridiplantae</taxon>
        <taxon>Streptophyta</taxon>
        <taxon>Embryophyta</taxon>
        <taxon>Tracheophyta</taxon>
        <taxon>Spermatophyta</taxon>
        <taxon>Magnoliopsida</taxon>
        <taxon>eudicotyledons</taxon>
        <taxon>Gunneridae</taxon>
        <taxon>Pentapetalae</taxon>
        <taxon>rosids</taxon>
        <taxon>malvids</taxon>
        <taxon>Malvales</taxon>
        <taxon>Malvaceae</taxon>
        <taxon>Malvoideae</taxon>
        <taxon>Gossypium</taxon>
    </lineage>
</organism>